<evidence type="ECO:0000259" key="8">
    <source>
        <dbReference type="Pfam" id="PF12704"/>
    </source>
</evidence>
<feature type="transmembrane region" description="Helical" evidence="6">
    <location>
        <begin position="401"/>
        <end position="422"/>
    </location>
</feature>
<keyword evidence="3 6" id="KW-0812">Transmembrane</keyword>
<feature type="transmembrane region" description="Helical" evidence="6">
    <location>
        <begin position="358"/>
        <end position="381"/>
    </location>
</feature>
<evidence type="ECO:0000256" key="1">
    <source>
        <dbReference type="ARBA" id="ARBA00004651"/>
    </source>
</evidence>
<feature type="transmembrane region" description="Helical" evidence="6">
    <location>
        <begin position="310"/>
        <end position="335"/>
    </location>
</feature>
<evidence type="ECO:0000256" key="5">
    <source>
        <dbReference type="ARBA" id="ARBA00023136"/>
    </source>
</evidence>
<evidence type="ECO:0008006" key="11">
    <source>
        <dbReference type="Google" id="ProtNLM"/>
    </source>
</evidence>
<dbReference type="Proteomes" id="UP000288293">
    <property type="component" value="Unassembled WGS sequence"/>
</dbReference>
<evidence type="ECO:0000259" key="7">
    <source>
        <dbReference type="Pfam" id="PF02687"/>
    </source>
</evidence>
<evidence type="ECO:0000256" key="2">
    <source>
        <dbReference type="ARBA" id="ARBA00022475"/>
    </source>
</evidence>
<dbReference type="GO" id="GO:0022857">
    <property type="term" value="F:transmembrane transporter activity"/>
    <property type="evidence" value="ECO:0007669"/>
    <property type="project" value="TreeGrafter"/>
</dbReference>
<protein>
    <recommendedName>
        <fullName evidence="11">ABC transporter permease</fullName>
    </recommendedName>
</protein>
<name>A0A432W909_9GAMM</name>
<keyword evidence="5 6" id="KW-0472">Membrane</keyword>
<dbReference type="InterPro" id="IPR025857">
    <property type="entry name" value="MacB_PCD"/>
</dbReference>
<accession>A0A432W909</accession>
<organism evidence="9 10">
    <name type="scientific">Aliidiomarina minuta</name>
    <dbReference type="NCBI Taxonomy" id="880057"/>
    <lineage>
        <taxon>Bacteria</taxon>
        <taxon>Pseudomonadati</taxon>
        <taxon>Pseudomonadota</taxon>
        <taxon>Gammaproteobacteria</taxon>
        <taxon>Alteromonadales</taxon>
        <taxon>Idiomarinaceae</taxon>
        <taxon>Aliidiomarina</taxon>
    </lineage>
</organism>
<comment type="caution">
    <text evidence="9">The sequence shown here is derived from an EMBL/GenBank/DDBJ whole genome shotgun (WGS) entry which is preliminary data.</text>
</comment>
<dbReference type="RefSeq" id="WP_126803378.1">
    <property type="nucleotide sequence ID" value="NZ_PIPL01000001.1"/>
</dbReference>
<dbReference type="OrthoDB" id="8735006at2"/>
<evidence type="ECO:0000313" key="10">
    <source>
        <dbReference type="Proteomes" id="UP000288293"/>
    </source>
</evidence>
<keyword evidence="2" id="KW-1003">Cell membrane</keyword>
<dbReference type="PANTHER" id="PTHR30572:SF18">
    <property type="entry name" value="ABC-TYPE MACROLIDE FAMILY EXPORT SYSTEM PERMEASE COMPONENT 2"/>
    <property type="match status" value="1"/>
</dbReference>
<evidence type="ECO:0000256" key="4">
    <source>
        <dbReference type="ARBA" id="ARBA00022989"/>
    </source>
</evidence>
<feature type="transmembrane region" description="Helical" evidence="6">
    <location>
        <begin position="20"/>
        <end position="46"/>
    </location>
</feature>
<dbReference type="InterPro" id="IPR003838">
    <property type="entry name" value="ABC3_permease_C"/>
</dbReference>
<dbReference type="Pfam" id="PF12704">
    <property type="entry name" value="MacB_PCD"/>
    <property type="match status" value="1"/>
</dbReference>
<dbReference type="GO" id="GO:0005886">
    <property type="term" value="C:plasma membrane"/>
    <property type="evidence" value="ECO:0007669"/>
    <property type="project" value="UniProtKB-SubCell"/>
</dbReference>
<keyword evidence="10" id="KW-1185">Reference proteome</keyword>
<dbReference type="PANTHER" id="PTHR30572">
    <property type="entry name" value="MEMBRANE COMPONENT OF TRANSPORTER-RELATED"/>
    <property type="match status" value="1"/>
</dbReference>
<evidence type="ECO:0000256" key="6">
    <source>
        <dbReference type="SAM" id="Phobius"/>
    </source>
</evidence>
<feature type="domain" description="MacB-like periplasmic core" evidence="8">
    <location>
        <begin position="23"/>
        <end position="262"/>
    </location>
</feature>
<sequence>MEQFIYYLKVSLLSIKRAPLPYALTLLVLSTGLGVFFSNATVYYWLNNDPLPAKSAQLFFPRINSVQSCDTCLEPLKMVSYQDIQLLSNNDIAIAQAAMFSSSAYARLPDQQGTSPTSVSLRVTQKDFFQLFEVPFLHGEPWPDNEARNEIIVSRDTALKFFGRTDVLGEQLQLEESLFTVAGVLDDWQMLPRLYDVNTSGAMVSVEDIYLPFETAYDLGFTSNTQTMWFDDRDYHGDFALHAREGQYYMAQFWVQLEGAEQQQAYRHFMDNLVTSEQEAGRHPRPKANRLDNMLDIVDAFDARNRQSDAFALVSLLFLLVCLLNASHLSVNRYLSGQYEFSLRRALGASRMQLKQQLLVDVLVNTALAFGLSLAIASLFLGLITHLLPTMSVLSSWQPRLLLTMLGIAFLCCYLVTLYPAIRASFSPLNQQLK</sequence>
<reference evidence="9 10" key="1">
    <citation type="journal article" date="2011" name="Front. Microbiol.">
        <title>Genomic signatures of strain selection and enhancement in Bacillus atrophaeus var. globigii, a historical biowarfare simulant.</title>
        <authorList>
            <person name="Gibbons H.S."/>
            <person name="Broomall S.M."/>
            <person name="McNew L.A."/>
            <person name="Daligault H."/>
            <person name="Chapman C."/>
            <person name="Bruce D."/>
            <person name="Karavis M."/>
            <person name="Krepps M."/>
            <person name="McGregor P.A."/>
            <person name="Hong C."/>
            <person name="Park K.H."/>
            <person name="Akmal A."/>
            <person name="Feldman A."/>
            <person name="Lin J.S."/>
            <person name="Chang W.E."/>
            <person name="Higgs B.W."/>
            <person name="Demirev P."/>
            <person name="Lindquist J."/>
            <person name="Liem A."/>
            <person name="Fochler E."/>
            <person name="Read T.D."/>
            <person name="Tapia R."/>
            <person name="Johnson S."/>
            <person name="Bishop-Lilly K.A."/>
            <person name="Detter C."/>
            <person name="Han C."/>
            <person name="Sozhamannan S."/>
            <person name="Rosenzweig C.N."/>
            <person name="Skowronski E.W."/>
        </authorList>
    </citation>
    <scope>NUCLEOTIDE SEQUENCE [LARGE SCALE GENOMIC DNA]</scope>
    <source>
        <strain evidence="9 10">MLST1</strain>
    </source>
</reference>
<dbReference type="InterPro" id="IPR050250">
    <property type="entry name" value="Macrolide_Exporter_MacB"/>
</dbReference>
<dbReference type="EMBL" id="PIPL01000001">
    <property type="protein sequence ID" value="RUO26569.1"/>
    <property type="molecule type" value="Genomic_DNA"/>
</dbReference>
<dbReference type="AlphaFoldDB" id="A0A432W909"/>
<comment type="subcellular location">
    <subcellularLocation>
        <location evidence="1">Cell membrane</location>
        <topology evidence="1">Multi-pass membrane protein</topology>
    </subcellularLocation>
</comment>
<gene>
    <name evidence="9" type="ORF">CWE09_07650</name>
</gene>
<feature type="domain" description="ABC3 transporter permease C-terminal" evidence="7">
    <location>
        <begin position="312"/>
        <end position="427"/>
    </location>
</feature>
<evidence type="ECO:0000256" key="3">
    <source>
        <dbReference type="ARBA" id="ARBA00022692"/>
    </source>
</evidence>
<proteinExistence type="predicted"/>
<keyword evidence="4 6" id="KW-1133">Transmembrane helix</keyword>
<dbReference type="Pfam" id="PF02687">
    <property type="entry name" value="FtsX"/>
    <property type="match status" value="1"/>
</dbReference>
<evidence type="ECO:0000313" key="9">
    <source>
        <dbReference type="EMBL" id="RUO26569.1"/>
    </source>
</evidence>